<keyword evidence="10" id="KW-1185">Reference proteome</keyword>
<dbReference type="GO" id="GO:0015297">
    <property type="term" value="F:antiporter activity"/>
    <property type="evidence" value="ECO:0007669"/>
    <property type="project" value="InterPro"/>
</dbReference>
<keyword evidence="2" id="KW-0813">Transport</keyword>
<feature type="transmembrane region" description="Helical" evidence="7">
    <location>
        <begin position="70"/>
        <end position="88"/>
    </location>
</feature>
<dbReference type="EMBL" id="JARJCM010000343">
    <property type="protein sequence ID" value="KAJ7018372.1"/>
    <property type="molecule type" value="Genomic_DNA"/>
</dbReference>
<feature type="transmembrane region" description="Helical" evidence="7">
    <location>
        <begin position="41"/>
        <end position="63"/>
    </location>
</feature>
<accession>A0AAD6S3Q4</accession>
<dbReference type="Gene3D" id="1.20.1530.20">
    <property type="match status" value="1"/>
</dbReference>
<keyword evidence="4 7" id="KW-1133">Transmembrane helix</keyword>
<evidence type="ECO:0000256" key="7">
    <source>
        <dbReference type="SAM" id="Phobius"/>
    </source>
</evidence>
<proteinExistence type="predicted"/>
<evidence type="ECO:0000256" key="1">
    <source>
        <dbReference type="ARBA" id="ARBA00004141"/>
    </source>
</evidence>
<comment type="caution">
    <text evidence="9">The sequence shown here is derived from an EMBL/GenBank/DDBJ whole genome shotgun (WGS) entry which is preliminary data.</text>
</comment>
<evidence type="ECO:0000256" key="6">
    <source>
        <dbReference type="ARBA" id="ARBA00023136"/>
    </source>
</evidence>
<evidence type="ECO:0000259" key="8">
    <source>
        <dbReference type="Pfam" id="PF00999"/>
    </source>
</evidence>
<evidence type="ECO:0000256" key="2">
    <source>
        <dbReference type="ARBA" id="ARBA00022448"/>
    </source>
</evidence>
<feature type="transmembrane region" description="Helical" evidence="7">
    <location>
        <begin position="329"/>
        <end position="348"/>
    </location>
</feature>
<name>A0AAD6S3Q4_9AGAR</name>
<evidence type="ECO:0000313" key="9">
    <source>
        <dbReference type="EMBL" id="KAJ7018372.1"/>
    </source>
</evidence>
<feature type="transmembrane region" description="Helical" evidence="7">
    <location>
        <begin position="135"/>
        <end position="158"/>
    </location>
</feature>
<feature type="transmembrane region" description="Helical" evidence="7">
    <location>
        <begin position="420"/>
        <end position="440"/>
    </location>
</feature>
<dbReference type="PANTHER" id="PTHR32468:SF0">
    <property type="entry name" value="K(+)_H(+) ANTIPORTER 1"/>
    <property type="match status" value="1"/>
</dbReference>
<feature type="transmembrane region" description="Helical" evidence="7">
    <location>
        <begin position="235"/>
        <end position="260"/>
    </location>
</feature>
<dbReference type="InterPro" id="IPR006153">
    <property type="entry name" value="Cation/H_exchanger_TM"/>
</dbReference>
<dbReference type="AlphaFoldDB" id="A0AAD6S3Q4"/>
<feature type="transmembrane region" description="Helical" evidence="7">
    <location>
        <begin position="355"/>
        <end position="380"/>
    </location>
</feature>
<dbReference type="PANTHER" id="PTHR32468">
    <property type="entry name" value="CATION/H + ANTIPORTER"/>
    <property type="match status" value="1"/>
</dbReference>
<dbReference type="GO" id="GO:0016020">
    <property type="term" value="C:membrane"/>
    <property type="evidence" value="ECO:0007669"/>
    <property type="project" value="UniProtKB-SubCell"/>
</dbReference>
<gene>
    <name evidence="9" type="ORF">C8F04DRAFT_977372</name>
</gene>
<dbReference type="InterPro" id="IPR038770">
    <property type="entry name" value="Na+/solute_symporter_sf"/>
</dbReference>
<dbReference type="Proteomes" id="UP001218188">
    <property type="component" value="Unassembled WGS sequence"/>
</dbReference>
<feature type="transmembrane region" description="Helical" evidence="7">
    <location>
        <begin position="386"/>
        <end position="408"/>
    </location>
</feature>
<evidence type="ECO:0000256" key="4">
    <source>
        <dbReference type="ARBA" id="ARBA00022989"/>
    </source>
</evidence>
<feature type="domain" description="Cation/H+ exchanger transmembrane" evidence="8">
    <location>
        <begin position="57"/>
        <end position="434"/>
    </location>
</feature>
<feature type="transmembrane region" description="Helical" evidence="7">
    <location>
        <begin position="203"/>
        <end position="229"/>
    </location>
</feature>
<feature type="transmembrane region" description="Helical" evidence="7">
    <location>
        <begin position="281"/>
        <end position="309"/>
    </location>
</feature>
<dbReference type="InterPro" id="IPR050794">
    <property type="entry name" value="CPA2_transporter"/>
</dbReference>
<keyword evidence="3 7" id="KW-0812">Transmembrane</keyword>
<reference evidence="9" key="1">
    <citation type="submission" date="2023-03" db="EMBL/GenBank/DDBJ databases">
        <title>Massive genome expansion in bonnet fungi (Mycena s.s.) driven by repeated elements and novel gene families across ecological guilds.</title>
        <authorList>
            <consortium name="Lawrence Berkeley National Laboratory"/>
            <person name="Harder C.B."/>
            <person name="Miyauchi S."/>
            <person name="Viragh M."/>
            <person name="Kuo A."/>
            <person name="Thoen E."/>
            <person name="Andreopoulos B."/>
            <person name="Lu D."/>
            <person name="Skrede I."/>
            <person name="Drula E."/>
            <person name="Henrissat B."/>
            <person name="Morin E."/>
            <person name="Kohler A."/>
            <person name="Barry K."/>
            <person name="LaButti K."/>
            <person name="Morin E."/>
            <person name="Salamov A."/>
            <person name="Lipzen A."/>
            <person name="Mereny Z."/>
            <person name="Hegedus B."/>
            <person name="Baldrian P."/>
            <person name="Stursova M."/>
            <person name="Weitz H."/>
            <person name="Taylor A."/>
            <person name="Grigoriev I.V."/>
            <person name="Nagy L.G."/>
            <person name="Martin F."/>
            <person name="Kauserud H."/>
        </authorList>
    </citation>
    <scope>NUCLEOTIDE SEQUENCE</scope>
    <source>
        <strain evidence="9">CBHHK200</strain>
    </source>
</reference>
<feature type="transmembrane region" description="Helical" evidence="7">
    <location>
        <begin position="100"/>
        <end position="123"/>
    </location>
</feature>
<comment type="subcellular location">
    <subcellularLocation>
        <location evidence="1">Membrane</location>
        <topology evidence="1">Multi-pass membrane protein</topology>
    </subcellularLocation>
</comment>
<evidence type="ECO:0000313" key="10">
    <source>
        <dbReference type="Proteomes" id="UP001218188"/>
    </source>
</evidence>
<keyword evidence="6 7" id="KW-0472">Membrane</keyword>
<keyword evidence="5" id="KW-0406">Ion transport</keyword>
<evidence type="ECO:0000256" key="3">
    <source>
        <dbReference type="ARBA" id="ARBA00022692"/>
    </source>
</evidence>
<dbReference type="Pfam" id="PF00999">
    <property type="entry name" value="Na_H_Exchanger"/>
    <property type="match status" value="1"/>
</dbReference>
<dbReference type="GO" id="GO:1902600">
    <property type="term" value="P:proton transmembrane transport"/>
    <property type="evidence" value="ECO:0007669"/>
    <property type="project" value="InterPro"/>
</dbReference>
<evidence type="ECO:0000256" key="5">
    <source>
        <dbReference type="ARBA" id="ARBA00023065"/>
    </source>
</evidence>
<protein>
    <submittedName>
        <fullName evidence="9">Sodium/hydrogen exchanger family-domain-containing protein</fullName>
    </submittedName>
</protein>
<feature type="transmembrane region" description="Helical" evidence="7">
    <location>
        <begin position="170"/>
        <end position="191"/>
    </location>
</feature>
<organism evidence="9 10">
    <name type="scientific">Mycena alexandri</name>
    <dbReference type="NCBI Taxonomy" id="1745969"/>
    <lineage>
        <taxon>Eukaryota</taxon>
        <taxon>Fungi</taxon>
        <taxon>Dikarya</taxon>
        <taxon>Basidiomycota</taxon>
        <taxon>Agaricomycotina</taxon>
        <taxon>Agaricomycetes</taxon>
        <taxon>Agaricomycetidae</taxon>
        <taxon>Agaricales</taxon>
        <taxon>Marasmiineae</taxon>
        <taxon>Mycenaceae</taxon>
        <taxon>Mycena</taxon>
    </lineage>
</organism>
<sequence>MGILAEQLVDVARTLRPRAALEQGGVISGSNPATFNASDPFPLWVIQVIIIIGMTQLLALILGRIRQPRVIAEVLGGVILGPSIMGRIPGYLNAVFPASGMQMLTLTSTIGLVLFLFLVGLEIDVRIMKRNIRASAAISLAGLIIPLGLGAALGVGVYREFIDPKVNFGYFLLFTAVAVGITAFPVLCRILTELKLLDTTVGVVTLSAGIGNDVVGWILLALTVALVNASTGLTALYVLLASTGFVIFLLFPVRWGYVWLARRTGSLEQGSPTTFMMTVTLIMILFSAFFTDIIGVHPIFGGFLAGLVIPKENGYAISLVEKLEDLVSILLLPIYFALSGLKTNLGLLNTGITWAYILIICLTAFTSKFVACGLTAYLSGFKWREAGAIGALMSCKGLVELIVLNIGLSAGILDARTFSMFVLHALVLTFITTPLTLLFYPAHHRVHEGTNTAKIGDADALPRKSSEDEVKTKFSIVLDKIEQLPAAMTLAQLIQPSNVSPPSYASSIAEEKAMEAASPPSPIARLRVSIDALRLIELTNRTSAVLKSQEADVLLHNDPIVSVFRTFGYLNRMMVSAALSVVGYDEFPDAIAQHATEFETQMVIIPWSRGTTSVLDEEQPGGRATGARNPFDGVFHKTTTQDQTSSVVYSDFIRRVFQRAPTDVALFVDRGMSLALTSGAAERQLFLPFIGGPDDRLALAFLVQLCSNPTVHATVVRVRKIDSGAEATDAAARITGHGTTQLTMAAADTVYGHANTQTQLVSDTADNLLWDRFAAASTSHNASVRDALSRITFRTQEAREPLHKIVELVDIQSAKLSGGQNIMVMVGRSRRMAVESHKAELQKLIASHGASIGSAVPKTVGDVGAALVASGSSASLLVLQAAVSAF</sequence>